<dbReference type="EMBL" id="JANPWB010000002">
    <property type="protein sequence ID" value="KAJ1210596.1"/>
    <property type="molecule type" value="Genomic_DNA"/>
</dbReference>
<evidence type="ECO:0000313" key="2">
    <source>
        <dbReference type="Proteomes" id="UP001066276"/>
    </source>
</evidence>
<keyword evidence="2" id="KW-1185">Reference proteome</keyword>
<accession>A0AAV7WD02</accession>
<proteinExistence type="predicted"/>
<name>A0AAV7WD02_PLEWA</name>
<organism evidence="1 2">
    <name type="scientific">Pleurodeles waltl</name>
    <name type="common">Iberian ribbed newt</name>
    <dbReference type="NCBI Taxonomy" id="8319"/>
    <lineage>
        <taxon>Eukaryota</taxon>
        <taxon>Metazoa</taxon>
        <taxon>Chordata</taxon>
        <taxon>Craniata</taxon>
        <taxon>Vertebrata</taxon>
        <taxon>Euteleostomi</taxon>
        <taxon>Amphibia</taxon>
        <taxon>Batrachia</taxon>
        <taxon>Caudata</taxon>
        <taxon>Salamandroidea</taxon>
        <taxon>Salamandridae</taxon>
        <taxon>Pleurodelinae</taxon>
        <taxon>Pleurodeles</taxon>
    </lineage>
</organism>
<gene>
    <name evidence="1" type="ORF">NDU88_005958</name>
</gene>
<sequence>MKISGADRGCDAQCCTDRGSFPSSPHTWDVAGDADRAEGIPADPANTGEACVGAKDGRREKGKTVLWGSRRCPLASKRPALSDDWHWGPYTEEIAEKMVVPAPGGLRRGLGPRSRAEIWRAEGAGCGGVPGRLAREIGAWSLEPKACLSHSGCLGIRTDLPLN</sequence>
<dbReference type="Proteomes" id="UP001066276">
    <property type="component" value="Chromosome 1_2"/>
</dbReference>
<protein>
    <submittedName>
        <fullName evidence="1">Uncharacterized protein</fullName>
    </submittedName>
</protein>
<reference evidence="1" key="1">
    <citation type="journal article" date="2022" name="bioRxiv">
        <title>Sequencing and chromosome-scale assembly of the giantPleurodeles waltlgenome.</title>
        <authorList>
            <person name="Brown T."/>
            <person name="Elewa A."/>
            <person name="Iarovenko S."/>
            <person name="Subramanian E."/>
            <person name="Araus A.J."/>
            <person name="Petzold A."/>
            <person name="Susuki M."/>
            <person name="Suzuki K.-i.T."/>
            <person name="Hayashi T."/>
            <person name="Toyoda A."/>
            <person name="Oliveira C."/>
            <person name="Osipova E."/>
            <person name="Leigh N.D."/>
            <person name="Simon A."/>
            <person name="Yun M.H."/>
        </authorList>
    </citation>
    <scope>NUCLEOTIDE SEQUENCE</scope>
    <source>
        <strain evidence="1">20211129_DDA</strain>
        <tissue evidence="1">Liver</tissue>
    </source>
</reference>
<dbReference type="AlphaFoldDB" id="A0AAV7WD02"/>
<comment type="caution">
    <text evidence="1">The sequence shown here is derived from an EMBL/GenBank/DDBJ whole genome shotgun (WGS) entry which is preliminary data.</text>
</comment>
<evidence type="ECO:0000313" key="1">
    <source>
        <dbReference type="EMBL" id="KAJ1210596.1"/>
    </source>
</evidence>